<evidence type="ECO:0000313" key="4">
    <source>
        <dbReference type="Proteomes" id="UP001208938"/>
    </source>
</evidence>
<reference evidence="3 4" key="1">
    <citation type="submission" date="2022-10" db="EMBL/GenBank/DDBJ databases">
        <title>Pararhodobacter sp. nov., isolated from marine algae.</title>
        <authorList>
            <person name="Choi B.J."/>
            <person name="Kim J.M."/>
            <person name="Lee J.K."/>
            <person name="Choi D.G."/>
            <person name="Jeon C.O."/>
        </authorList>
    </citation>
    <scope>NUCLEOTIDE SEQUENCE [LARGE SCALE GENOMIC DNA]</scope>
    <source>
        <strain evidence="3 4">ZQ420</strain>
    </source>
</reference>
<dbReference type="EC" id="2.4.-.-" evidence="3"/>
<dbReference type="Gene3D" id="3.40.50.2000">
    <property type="entry name" value="Glycogen Phosphorylase B"/>
    <property type="match status" value="1"/>
</dbReference>
<organism evidence="3 4">
    <name type="scientific">Pararhodobacter zhoushanensis</name>
    <dbReference type="NCBI Taxonomy" id="2479545"/>
    <lineage>
        <taxon>Bacteria</taxon>
        <taxon>Pseudomonadati</taxon>
        <taxon>Pseudomonadota</taxon>
        <taxon>Alphaproteobacteria</taxon>
        <taxon>Rhodobacterales</taxon>
        <taxon>Paracoccaceae</taxon>
        <taxon>Pararhodobacter</taxon>
    </lineage>
</organism>
<dbReference type="Pfam" id="PF00535">
    <property type="entry name" value="Glycos_transf_2"/>
    <property type="match status" value="1"/>
</dbReference>
<sequence length="1317" mass="145379">MTAPLRIHAAIISWDGLGAQAAGIADALDGVVDKLSVIYSNASNRRETGAGDWHRVSHDWYFGLKFEQSIILNPAEHALLVIHADAAYHDWPALVARLRLALETSEDLGLWAPDLDNTPWPSTLVGEDSVGDSGLLAVEQTDGVVLALTPPVLARLHDLDFHENKFGWGIDWAAISYCRTQGLSVLRDTTVKIEHAPGRGYDDELAEYGADLFIAQLTDDERLWLTEARARLTRRREDAAQSTDEADSDRTLSDEPRLRPRVFFDTPPAGSRHLSNPVEISGFALMDGRVYVCSNSDLDGKAVHIDANGVAYELERPSSVALRDLPPVNFPIQADPNGWPTQKDGLDEWQVDGWTTYRIGASGIADNRRIPLTGTLRLTAPGEAFRFDAKLALHRGAGHLGLVIADAQGKTTRQLKIPYDARFEGGSQPAGYQSVSIDFPAERGETQISLYLEREPFVDHVGDGTVFFIAEPRVSVVGSVGSRLHPYVYFLNDVAHPIWHVSALPLSARDAGSAVSLIIDAQKFELIAPSPIHVKLTADWGHVLEFSSNTPFRSAIYIDGTFALCTDLAPGDNSVRIPSQFLNGTHRKIELRDEMGVQTLWHSWFLAPKQLTTVDHLRRESRAPYQPDLFVQSPQRFRALRAHCDAGASGKVLQQLTQAIDALEAGYAALKIKPLAFPKVSHPDVSVVIPAHNKVKVTYACLCALLLAHNKASFEVIVVDDGSTDETAQLESIVSGITVIHNAAPKRFIGACNAGVAVAKGRYVVLLNNDTEPTIGWLDELIDAFARFSNVGLVGSKLLYPDGRLQEAGGIIWGTGDPWNYGRLQNPADPRFSYARQADYLSGASMMTTKTIWDEVGGLSSYLEPMYFEDTDFAFKVRDAGYTTWYVPASEVYHYEGMSSGTDVSTGFKRYQEVNRPKFKQRWARACAGFSPVGTAPDLEKDRGIVGRVLFIDYTTPSPDRDAGSYAALQEIRLMQSLGYKVTFMPENLAYMGRYTTDLEKSGVEVITAPFHATPQSFLEQRAHEFDLVYITRYHVVNTMIKIIRERAPKAKVIMNGADLHYLRLLRRGLSANNESHIQEARSVRIDEFNAMGSVDLVVSYNDTEMSIIQAMSEGSIKLSKCPWVLDVPDTTPGREGRAGVSFLGSFAHHPNVEGLTWFAQSVMSLLSTKRPDIVLSVYGSRMGDDMRKLESPTIRPIGYIETVEDAYDSHRVFVAPLLSGAGIKGKVLNALAAGIPTVLSPVAAEGIGLRDGEDCLIAETPQEWVAKITQLTDDDVLWEKIRKNGIDLARRNFSFERGRRQMRAALEAVDMYRSLD</sequence>
<dbReference type="Pfam" id="PF13692">
    <property type="entry name" value="Glyco_trans_1_4"/>
    <property type="match status" value="1"/>
</dbReference>
<dbReference type="CDD" id="cd04186">
    <property type="entry name" value="GT_2_like_c"/>
    <property type="match status" value="1"/>
</dbReference>
<protein>
    <submittedName>
        <fullName evidence="3">Glycosyltransferase</fullName>
        <ecNumber evidence="3">2.4.-.-</ecNumber>
    </submittedName>
</protein>
<comment type="caution">
    <text evidence="3">The sequence shown here is derived from an EMBL/GenBank/DDBJ whole genome shotgun (WGS) entry which is preliminary data.</text>
</comment>
<dbReference type="GO" id="GO:0016757">
    <property type="term" value="F:glycosyltransferase activity"/>
    <property type="evidence" value="ECO:0007669"/>
    <property type="project" value="UniProtKB-KW"/>
</dbReference>
<evidence type="ECO:0000256" key="1">
    <source>
        <dbReference type="SAM" id="MobiDB-lite"/>
    </source>
</evidence>
<dbReference type="Gene3D" id="3.90.550.10">
    <property type="entry name" value="Spore Coat Polysaccharide Biosynthesis Protein SpsA, Chain A"/>
    <property type="match status" value="1"/>
</dbReference>
<accession>A0ABT3H034</accession>
<dbReference type="InterPro" id="IPR029044">
    <property type="entry name" value="Nucleotide-diphossugar_trans"/>
</dbReference>
<dbReference type="EMBL" id="JAPDFL010000001">
    <property type="protein sequence ID" value="MCW1933136.1"/>
    <property type="molecule type" value="Genomic_DNA"/>
</dbReference>
<dbReference type="PANTHER" id="PTHR43179">
    <property type="entry name" value="RHAMNOSYLTRANSFERASE WBBL"/>
    <property type="match status" value="1"/>
</dbReference>
<gene>
    <name evidence="3" type="ORF">OKW52_12935</name>
</gene>
<keyword evidence="3" id="KW-0808">Transferase</keyword>
<feature type="region of interest" description="Disordered" evidence="1">
    <location>
        <begin position="234"/>
        <end position="254"/>
    </location>
</feature>
<dbReference type="PANTHER" id="PTHR43179:SF7">
    <property type="entry name" value="RHAMNOSYLTRANSFERASE WBBL"/>
    <property type="match status" value="1"/>
</dbReference>
<name>A0ABT3H034_9RHOB</name>
<evidence type="ECO:0000259" key="2">
    <source>
        <dbReference type="Pfam" id="PF00535"/>
    </source>
</evidence>
<dbReference type="SUPFAM" id="SSF53756">
    <property type="entry name" value="UDP-Glycosyltransferase/glycogen phosphorylase"/>
    <property type="match status" value="1"/>
</dbReference>
<dbReference type="Proteomes" id="UP001208938">
    <property type="component" value="Unassembled WGS sequence"/>
</dbReference>
<proteinExistence type="predicted"/>
<keyword evidence="3" id="KW-0328">Glycosyltransferase</keyword>
<dbReference type="InterPro" id="IPR001173">
    <property type="entry name" value="Glyco_trans_2-like"/>
</dbReference>
<evidence type="ECO:0000313" key="3">
    <source>
        <dbReference type="EMBL" id="MCW1933136.1"/>
    </source>
</evidence>
<dbReference type="RefSeq" id="WP_264506083.1">
    <property type="nucleotide sequence ID" value="NZ_JAPDFL010000001.1"/>
</dbReference>
<keyword evidence="4" id="KW-1185">Reference proteome</keyword>
<feature type="domain" description="Glycosyltransferase 2-like" evidence="2">
    <location>
        <begin position="686"/>
        <end position="806"/>
    </location>
</feature>
<dbReference type="SUPFAM" id="SSF53448">
    <property type="entry name" value="Nucleotide-diphospho-sugar transferases"/>
    <property type="match status" value="1"/>
</dbReference>